<name>A0A9W4UAH6_9PLEO</name>
<dbReference type="GO" id="GO:0004497">
    <property type="term" value="F:monooxygenase activity"/>
    <property type="evidence" value="ECO:0007669"/>
    <property type="project" value="InterPro"/>
</dbReference>
<dbReference type="GO" id="GO:0020037">
    <property type="term" value="F:heme binding"/>
    <property type="evidence" value="ECO:0007669"/>
    <property type="project" value="InterPro"/>
</dbReference>
<dbReference type="SUPFAM" id="SSF48264">
    <property type="entry name" value="Cytochrome P450"/>
    <property type="match status" value="1"/>
</dbReference>
<dbReference type="AlphaFoldDB" id="A0A9W4UAH6"/>
<sequence>MLESARLKPIAPFSIPQAAPNDRVVDNFNILARTNYIVNTYALNVLNPY</sequence>
<dbReference type="OrthoDB" id="2789670at2759"/>
<evidence type="ECO:0000313" key="2">
    <source>
        <dbReference type="Proteomes" id="UP001152607"/>
    </source>
</evidence>
<comment type="caution">
    <text evidence="1">The sequence shown here is derived from an EMBL/GenBank/DDBJ whole genome shotgun (WGS) entry which is preliminary data.</text>
</comment>
<gene>
    <name evidence="1" type="ORF">PDIGIT_LOCUS4404</name>
</gene>
<dbReference type="InterPro" id="IPR036396">
    <property type="entry name" value="Cyt_P450_sf"/>
</dbReference>
<proteinExistence type="predicted"/>
<dbReference type="GO" id="GO:0005506">
    <property type="term" value="F:iron ion binding"/>
    <property type="evidence" value="ECO:0007669"/>
    <property type="project" value="InterPro"/>
</dbReference>
<evidence type="ECO:0000313" key="1">
    <source>
        <dbReference type="EMBL" id="CAI6331125.1"/>
    </source>
</evidence>
<accession>A0A9W4UAH6</accession>
<protein>
    <submittedName>
        <fullName evidence="1">Uncharacterized protein</fullName>
    </submittedName>
</protein>
<reference evidence="1" key="1">
    <citation type="submission" date="2023-01" db="EMBL/GenBank/DDBJ databases">
        <authorList>
            <person name="Van Ghelder C."/>
            <person name="Rancurel C."/>
        </authorList>
    </citation>
    <scope>NUCLEOTIDE SEQUENCE</scope>
    <source>
        <strain evidence="1">CNCM I-4278</strain>
    </source>
</reference>
<dbReference type="Gene3D" id="1.10.630.10">
    <property type="entry name" value="Cytochrome P450"/>
    <property type="match status" value="1"/>
</dbReference>
<keyword evidence="2" id="KW-1185">Reference proteome</keyword>
<dbReference type="Proteomes" id="UP001152607">
    <property type="component" value="Unassembled WGS sequence"/>
</dbReference>
<dbReference type="GO" id="GO:0016705">
    <property type="term" value="F:oxidoreductase activity, acting on paired donors, with incorporation or reduction of molecular oxygen"/>
    <property type="evidence" value="ECO:0007669"/>
    <property type="project" value="InterPro"/>
</dbReference>
<organism evidence="1 2">
    <name type="scientific">Periconia digitata</name>
    <dbReference type="NCBI Taxonomy" id="1303443"/>
    <lineage>
        <taxon>Eukaryota</taxon>
        <taxon>Fungi</taxon>
        <taxon>Dikarya</taxon>
        <taxon>Ascomycota</taxon>
        <taxon>Pezizomycotina</taxon>
        <taxon>Dothideomycetes</taxon>
        <taxon>Pleosporomycetidae</taxon>
        <taxon>Pleosporales</taxon>
        <taxon>Massarineae</taxon>
        <taxon>Periconiaceae</taxon>
        <taxon>Periconia</taxon>
    </lineage>
</organism>
<dbReference type="EMBL" id="CAOQHR010000002">
    <property type="protein sequence ID" value="CAI6331125.1"/>
    <property type="molecule type" value="Genomic_DNA"/>
</dbReference>